<dbReference type="PaxDb" id="4113-PGSC0003DMT400089212"/>
<evidence type="ECO:0008006" key="3">
    <source>
        <dbReference type="Google" id="ProtNLM"/>
    </source>
</evidence>
<reference evidence="2" key="1">
    <citation type="journal article" date="2011" name="Nature">
        <title>Genome sequence and analysis of the tuber crop potato.</title>
        <authorList>
            <consortium name="The Potato Genome Sequencing Consortium"/>
        </authorList>
    </citation>
    <scope>NUCLEOTIDE SEQUENCE [LARGE SCALE GENOMIC DNA]</scope>
    <source>
        <strain evidence="2">cv. DM1-3 516 R44</strain>
    </source>
</reference>
<protein>
    <recommendedName>
        <fullName evidence="3">Polyprotein protein</fullName>
    </recommendedName>
</protein>
<dbReference type="Gramene" id="PGSC0003DMT400089212">
    <property type="protein sequence ID" value="PGSC0003DMT400089212"/>
    <property type="gene ID" value="PGSC0003DMG400038783"/>
</dbReference>
<dbReference type="EnsemblPlants" id="PGSC0003DMT400089212">
    <property type="protein sequence ID" value="PGSC0003DMT400089212"/>
    <property type="gene ID" value="PGSC0003DMG400038783"/>
</dbReference>
<accession>M1DHP3</accession>
<dbReference type="Proteomes" id="UP000011115">
    <property type="component" value="Unassembled WGS sequence"/>
</dbReference>
<evidence type="ECO:0000313" key="1">
    <source>
        <dbReference type="EnsemblPlants" id="PGSC0003DMT400089212"/>
    </source>
</evidence>
<evidence type="ECO:0000313" key="2">
    <source>
        <dbReference type="Proteomes" id="UP000011115"/>
    </source>
</evidence>
<proteinExistence type="predicted"/>
<dbReference type="InParanoid" id="M1DHP3"/>
<organism evidence="1 2">
    <name type="scientific">Solanum tuberosum</name>
    <name type="common">Potato</name>
    <dbReference type="NCBI Taxonomy" id="4113"/>
    <lineage>
        <taxon>Eukaryota</taxon>
        <taxon>Viridiplantae</taxon>
        <taxon>Streptophyta</taxon>
        <taxon>Embryophyta</taxon>
        <taxon>Tracheophyta</taxon>
        <taxon>Spermatophyta</taxon>
        <taxon>Magnoliopsida</taxon>
        <taxon>eudicotyledons</taxon>
        <taxon>Gunneridae</taxon>
        <taxon>Pentapetalae</taxon>
        <taxon>asterids</taxon>
        <taxon>lamiids</taxon>
        <taxon>Solanales</taxon>
        <taxon>Solanaceae</taxon>
        <taxon>Solanoideae</taxon>
        <taxon>Solaneae</taxon>
        <taxon>Solanum</taxon>
    </lineage>
</organism>
<name>M1DHP3_SOLTU</name>
<dbReference type="HOGENOM" id="CLU_029307_11_1_1"/>
<sequence length="135" mass="15256">MIFGTVEIPNELDMPLAITGDEVRVEQTIDLESEAETDEELLEVAEEASYEGLTETEEAMVDATVQASLEDTLLAAPSAATVSSYVTPGTEAESKLMHRELMPRQMERLYRQDPLFTSLYVFLYFDLWIIHFVCI</sequence>
<reference evidence="1" key="2">
    <citation type="submission" date="2015-06" db="UniProtKB">
        <authorList>
            <consortium name="EnsemblPlants"/>
        </authorList>
    </citation>
    <scope>IDENTIFICATION</scope>
    <source>
        <strain evidence="1">DM1-3 516 R44</strain>
    </source>
</reference>
<dbReference type="AlphaFoldDB" id="M1DHP3"/>
<keyword evidence="2" id="KW-1185">Reference proteome</keyword>